<evidence type="ECO:0000313" key="5">
    <source>
        <dbReference type="Proteomes" id="UP000288279"/>
    </source>
</evidence>
<dbReference type="Proteomes" id="UP000288279">
    <property type="component" value="Unassembled WGS sequence"/>
</dbReference>
<evidence type="ECO:0000313" key="4">
    <source>
        <dbReference type="EMBL" id="RUO78422.1"/>
    </source>
</evidence>
<keyword evidence="5" id="KW-1185">Reference proteome</keyword>
<comment type="caution">
    <text evidence="4">The sequence shown here is derived from an EMBL/GenBank/DDBJ whole genome shotgun (WGS) entry which is preliminary data.</text>
</comment>
<proteinExistence type="predicted"/>
<dbReference type="SUPFAM" id="SSF56925">
    <property type="entry name" value="OMPA-like"/>
    <property type="match status" value="1"/>
</dbReference>
<feature type="signal peptide" evidence="2">
    <location>
        <begin position="1"/>
        <end position="23"/>
    </location>
</feature>
<feature type="chain" id="PRO_5019369545" description="Outer membrane protein beta-barrel domain-containing protein" evidence="2">
    <location>
        <begin position="24"/>
        <end position="200"/>
    </location>
</feature>
<dbReference type="OrthoDB" id="6241169at2"/>
<dbReference type="RefSeq" id="WP_126826687.1">
    <property type="nucleotide sequence ID" value="NZ_PIQG01000002.1"/>
</dbReference>
<dbReference type="Pfam" id="PF13505">
    <property type="entry name" value="OMP_b-brl"/>
    <property type="match status" value="1"/>
</dbReference>
<feature type="domain" description="Outer membrane protein beta-barrel" evidence="3">
    <location>
        <begin position="10"/>
        <end position="170"/>
    </location>
</feature>
<reference evidence="4 5" key="1">
    <citation type="journal article" date="2011" name="Front. Microbiol.">
        <title>Genomic signatures of strain selection and enhancement in Bacillus atrophaeus var. globigii, a historical biowarfare simulant.</title>
        <authorList>
            <person name="Gibbons H.S."/>
            <person name="Broomall S.M."/>
            <person name="McNew L.A."/>
            <person name="Daligault H."/>
            <person name="Chapman C."/>
            <person name="Bruce D."/>
            <person name="Karavis M."/>
            <person name="Krepps M."/>
            <person name="McGregor P.A."/>
            <person name="Hong C."/>
            <person name="Park K.H."/>
            <person name="Akmal A."/>
            <person name="Feldman A."/>
            <person name="Lin J.S."/>
            <person name="Chang W.E."/>
            <person name="Higgs B.W."/>
            <person name="Demirev P."/>
            <person name="Lindquist J."/>
            <person name="Liem A."/>
            <person name="Fochler E."/>
            <person name="Read T.D."/>
            <person name="Tapia R."/>
            <person name="Johnson S."/>
            <person name="Bishop-Lilly K.A."/>
            <person name="Detter C."/>
            <person name="Han C."/>
            <person name="Sozhamannan S."/>
            <person name="Rosenzweig C.N."/>
            <person name="Skowronski E.W."/>
        </authorList>
    </citation>
    <scope>NUCLEOTIDE SEQUENCE [LARGE SCALE GENOMIC DNA]</scope>
    <source>
        <strain evidence="4 5">PIT1</strain>
    </source>
</reference>
<evidence type="ECO:0000256" key="1">
    <source>
        <dbReference type="ARBA" id="ARBA00022729"/>
    </source>
</evidence>
<protein>
    <recommendedName>
        <fullName evidence="3">Outer membrane protein beta-barrel domain-containing protein</fullName>
    </recommendedName>
</protein>
<evidence type="ECO:0000256" key="2">
    <source>
        <dbReference type="SAM" id="SignalP"/>
    </source>
</evidence>
<sequence length="200" mass="21720">MKLMKLSVLAIAVMAVTIAPSQANETAPDFDYISASYESTDFAGEKVNGFGLELSRSINADWFMMAGLNYGSESNVAGTSIDFDFTNISVGAAYKFHQTETTAFYAGLGLVYLDASASGFGETISDSDTGYGLTLGVRHRFTPAFEFDGQVQHVDVAGDSDQQFSLTGKYFFQTDWSARLNYTFVDSDNSSFGIGVSYHF</sequence>
<accession>A0A432ZLX2</accession>
<dbReference type="InterPro" id="IPR027385">
    <property type="entry name" value="Beta-barrel_OMP"/>
</dbReference>
<keyword evidence="1 2" id="KW-0732">Signal</keyword>
<evidence type="ECO:0000259" key="3">
    <source>
        <dbReference type="Pfam" id="PF13505"/>
    </source>
</evidence>
<dbReference type="AlphaFoldDB" id="A0A432ZLX2"/>
<dbReference type="InterPro" id="IPR011250">
    <property type="entry name" value="OMP/PagP_B-barrel"/>
</dbReference>
<dbReference type="EMBL" id="PIQG01000002">
    <property type="protein sequence ID" value="RUO78422.1"/>
    <property type="molecule type" value="Genomic_DNA"/>
</dbReference>
<gene>
    <name evidence="4" type="ORF">CWI83_05190</name>
</gene>
<dbReference type="Gene3D" id="2.40.160.20">
    <property type="match status" value="1"/>
</dbReference>
<name>A0A432ZLX2_9GAMM</name>
<organism evidence="4 5">
    <name type="scientific">Pseudidiomarina taiwanensis</name>
    <dbReference type="NCBI Taxonomy" id="337250"/>
    <lineage>
        <taxon>Bacteria</taxon>
        <taxon>Pseudomonadati</taxon>
        <taxon>Pseudomonadota</taxon>
        <taxon>Gammaproteobacteria</taxon>
        <taxon>Alteromonadales</taxon>
        <taxon>Idiomarinaceae</taxon>
        <taxon>Pseudidiomarina</taxon>
    </lineage>
</organism>